<evidence type="ECO:0000256" key="3">
    <source>
        <dbReference type="ARBA" id="ARBA00022597"/>
    </source>
</evidence>
<evidence type="ECO:0000256" key="2">
    <source>
        <dbReference type="ARBA" id="ARBA00022553"/>
    </source>
</evidence>
<dbReference type="EMBL" id="CP011021">
    <property type="protein sequence ID" value="AKA49702.1"/>
    <property type="molecule type" value="Genomic_DNA"/>
</dbReference>
<dbReference type="KEGG" id="mgb:VO56_00140"/>
<dbReference type="Gene3D" id="3.40.50.2300">
    <property type="match status" value="1"/>
</dbReference>
<dbReference type="Proteomes" id="UP000032722">
    <property type="component" value="Chromosome"/>
</dbReference>
<dbReference type="AlphaFoldDB" id="A0A0D5ZIZ6"/>
<keyword evidence="2" id="KW-0597">Phosphoprotein</keyword>
<evidence type="ECO:0000313" key="10">
    <source>
        <dbReference type="Proteomes" id="UP000032722"/>
    </source>
</evidence>
<evidence type="ECO:0000313" key="9">
    <source>
        <dbReference type="EMBL" id="AKA49702.1"/>
    </source>
</evidence>
<dbReference type="PATRIC" id="fig|29556.3.peg.30"/>
<protein>
    <recommendedName>
        <fullName evidence="8">PTS EIIB type-3 domain-containing protein</fullName>
    </recommendedName>
</protein>
<accession>A0A0D5ZIZ6</accession>
<keyword evidence="3" id="KW-0762">Sugar transport</keyword>
<keyword evidence="4" id="KW-0808">Transferase</keyword>
<keyword evidence="5" id="KW-0598">Phosphotransferase system</keyword>
<reference evidence="9 10" key="1">
    <citation type="journal article" date="2015" name="Genome Announc.">
        <title>Complete Genome Sequence of Mycoplasma meleagridis, a Possible Emerging Pathogen in Chickens.</title>
        <authorList>
            <person name="Abolnik C."/>
        </authorList>
    </citation>
    <scope>NUCLEOTIDE SEQUENCE [LARGE SCALE GENOMIC DNA]</scope>
    <source>
        <strain evidence="9 10">B2096 8B</strain>
    </source>
</reference>
<dbReference type="PANTHER" id="PTHR34581:SF2">
    <property type="entry name" value="PTS SYSTEM N,N'-DIACETYLCHITOBIOSE-SPECIFIC EIIB COMPONENT"/>
    <property type="match status" value="1"/>
</dbReference>
<evidence type="ECO:0000256" key="7">
    <source>
        <dbReference type="PROSITE-ProRule" id="PRU00423"/>
    </source>
</evidence>
<dbReference type="GO" id="GO:0016301">
    <property type="term" value="F:kinase activity"/>
    <property type="evidence" value="ECO:0007669"/>
    <property type="project" value="UniProtKB-KW"/>
</dbReference>
<proteinExistence type="predicted"/>
<feature type="modified residue" description="Phosphocysteine; by EIIA" evidence="7">
    <location>
        <position position="7"/>
    </location>
</feature>
<organism evidence="10">
    <name type="scientific">Mycoplasmopsis gallinacea</name>
    <dbReference type="NCBI Taxonomy" id="29556"/>
    <lineage>
        <taxon>Bacteria</taxon>
        <taxon>Bacillati</taxon>
        <taxon>Mycoplasmatota</taxon>
        <taxon>Mycoplasmoidales</taxon>
        <taxon>Metamycoplasmataceae</taxon>
        <taxon>Mycoplasmopsis</taxon>
    </lineage>
</organism>
<dbReference type="SUPFAM" id="SSF52794">
    <property type="entry name" value="PTS system IIB component-like"/>
    <property type="match status" value="1"/>
</dbReference>
<evidence type="ECO:0000256" key="5">
    <source>
        <dbReference type="ARBA" id="ARBA00022683"/>
    </source>
</evidence>
<evidence type="ECO:0000256" key="1">
    <source>
        <dbReference type="ARBA" id="ARBA00022448"/>
    </source>
</evidence>
<dbReference type="InterPro" id="IPR036095">
    <property type="entry name" value="PTS_EIIB-like_sf"/>
</dbReference>
<evidence type="ECO:0000256" key="4">
    <source>
        <dbReference type="ARBA" id="ARBA00022679"/>
    </source>
</evidence>
<feature type="domain" description="PTS EIIB type-3" evidence="8">
    <location>
        <begin position="1"/>
        <end position="102"/>
    </location>
</feature>
<evidence type="ECO:0000259" key="8">
    <source>
        <dbReference type="PROSITE" id="PS51100"/>
    </source>
</evidence>
<sequence length="102" mass="11355">MKVLLICSGGMSTQILISSLEKEASKLNLDNFSAKAIGTNEIEEFEGDFDIVLVAPQIKHKYSQIEEFAASKNKKIYQIQITEYSPIGASKLIQNILKTMES</sequence>
<dbReference type="PROSITE" id="PS51100">
    <property type="entry name" value="PTS_EIIB_TYPE_3"/>
    <property type="match status" value="1"/>
</dbReference>
<name>A0A0D5ZIZ6_9BACT</name>
<dbReference type="InterPro" id="IPR003501">
    <property type="entry name" value="PTS_EIIB_2/3"/>
</dbReference>
<dbReference type="PANTHER" id="PTHR34581">
    <property type="entry name" value="PTS SYSTEM N,N'-DIACETYLCHITOBIOSE-SPECIFIC EIIB COMPONENT"/>
    <property type="match status" value="1"/>
</dbReference>
<keyword evidence="6" id="KW-0418">Kinase</keyword>
<dbReference type="GO" id="GO:0009401">
    <property type="term" value="P:phosphoenolpyruvate-dependent sugar phosphotransferase system"/>
    <property type="evidence" value="ECO:0007669"/>
    <property type="project" value="UniProtKB-KW"/>
</dbReference>
<gene>
    <name evidence="9" type="ORF">VO56_00140</name>
</gene>
<keyword evidence="1" id="KW-0813">Transport</keyword>
<dbReference type="Pfam" id="PF02302">
    <property type="entry name" value="PTS_IIB"/>
    <property type="match status" value="1"/>
</dbReference>
<dbReference type="HOGENOM" id="CLU_147323_3_1_14"/>
<dbReference type="GO" id="GO:0008982">
    <property type="term" value="F:protein-N(PI)-phosphohistidine-sugar phosphotransferase activity"/>
    <property type="evidence" value="ECO:0007669"/>
    <property type="project" value="InterPro"/>
</dbReference>
<dbReference type="InterPro" id="IPR051819">
    <property type="entry name" value="PTS_sugar-specific_EIIB"/>
</dbReference>
<evidence type="ECO:0000256" key="6">
    <source>
        <dbReference type="ARBA" id="ARBA00022777"/>
    </source>
</evidence>
<dbReference type="InterPro" id="IPR013012">
    <property type="entry name" value="PTS_EIIB_3"/>
</dbReference>